<dbReference type="Pfam" id="PF00067">
    <property type="entry name" value="p450"/>
    <property type="match status" value="1"/>
</dbReference>
<proteinExistence type="predicted"/>
<keyword evidence="2 6" id="KW-0479">Metal-binding</keyword>
<dbReference type="Gene3D" id="1.10.630.10">
    <property type="entry name" value="Cytochrome P450"/>
    <property type="match status" value="1"/>
</dbReference>
<dbReference type="AlphaFoldDB" id="A0AAW0QCJ2"/>
<dbReference type="PANTHER" id="PTHR24305:SF175">
    <property type="entry name" value="CYTOCHROME P450 MONOOXYGENASE PKFB"/>
    <property type="match status" value="1"/>
</dbReference>
<evidence type="ECO:0000256" key="3">
    <source>
        <dbReference type="ARBA" id="ARBA00023002"/>
    </source>
</evidence>
<keyword evidence="4 6" id="KW-0408">Iron</keyword>
<dbReference type="InterPro" id="IPR001128">
    <property type="entry name" value="Cyt_P450"/>
</dbReference>
<dbReference type="GO" id="GO:0004497">
    <property type="term" value="F:monooxygenase activity"/>
    <property type="evidence" value="ECO:0007669"/>
    <property type="project" value="UniProtKB-KW"/>
</dbReference>
<evidence type="ECO:0000256" key="5">
    <source>
        <dbReference type="ARBA" id="ARBA00023033"/>
    </source>
</evidence>
<evidence type="ECO:0008006" key="10">
    <source>
        <dbReference type="Google" id="ProtNLM"/>
    </source>
</evidence>
<comment type="cofactor">
    <cofactor evidence="6">
        <name>heme</name>
        <dbReference type="ChEBI" id="CHEBI:30413"/>
    </cofactor>
</comment>
<dbReference type="Proteomes" id="UP001392437">
    <property type="component" value="Unassembled WGS sequence"/>
</dbReference>
<comment type="caution">
    <text evidence="8">The sequence shown here is derived from an EMBL/GenBank/DDBJ whole genome shotgun (WGS) entry which is preliminary data.</text>
</comment>
<evidence type="ECO:0000256" key="2">
    <source>
        <dbReference type="ARBA" id="ARBA00022723"/>
    </source>
</evidence>
<gene>
    <name evidence="8" type="ORF">PG999_010328</name>
</gene>
<dbReference type="InterPro" id="IPR050121">
    <property type="entry name" value="Cytochrome_P450_monoxygenase"/>
</dbReference>
<accession>A0AAW0QCJ2</accession>
<feature type="transmembrane region" description="Helical" evidence="7">
    <location>
        <begin position="12"/>
        <end position="30"/>
    </location>
</feature>
<keyword evidence="7" id="KW-0472">Membrane</keyword>
<keyword evidence="1 6" id="KW-0349">Heme</keyword>
<protein>
    <recommendedName>
        <fullName evidence="10">Cytochrome P450</fullName>
    </recommendedName>
</protein>
<keyword evidence="5" id="KW-0503">Monooxygenase</keyword>
<keyword evidence="7" id="KW-0812">Transmembrane</keyword>
<dbReference type="PANTHER" id="PTHR24305">
    <property type="entry name" value="CYTOCHROME P450"/>
    <property type="match status" value="1"/>
</dbReference>
<sequence>MSFPMLTVSEVIFAAPLSTVLGVAALLIAVQMTRTYWRLKHIPGPFWARFTNAQRVLWVKAKQAHLIHQELHDQYGPVVRTGPNMIMFNDPEAIPVVHTMRKGFPKAPFYNAFKAYTPHGGAITVFNATDEDALKEIKNPVAPLYSATNAMTFEPIVDEVLSCFSQNIEKRYLQYGTIFDLAEWSKYYAFDVMGMLTFSRRYSFLDQGDDVGGMLRAIIAYMENAAPVPWADKLLFKNWLAHAIRRPPSLPIARFVSEAVHTRQEQMEKGYQLQRRPDFLTKFMELAADNPELPSGIVSNWTFTNVIAGSDSVGSVITTMMFHLLQHPNCVQKLYTELQSANLTRPRPRLSEIQSLPYLDACMWEAIRLHPAFALPLERVVPEGGITVGGYYLPEGTWVGGNPYVVNRHKPTFGADAELWRPERWLEGDEKYKIGLQQATLTVSSKASFLPQASSLGRFIPYNMSSRIQLTQILATQFGAGFRICIGRHIGVMEIKKMVSMLILNYDDLEGSTSPAATE</sequence>
<dbReference type="GO" id="GO:0020037">
    <property type="term" value="F:heme binding"/>
    <property type="evidence" value="ECO:0007669"/>
    <property type="project" value="InterPro"/>
</dbReference>
<evidence type="ECO:0000256" key="1">
    <source>
        <dbReference type="ARBA" id="ARBA00022617"/>
    </source>
</evidence>
<evidence type="ECO:0000313" key="9">
    <source>
        <dbReference type="Proteomes" id="UP001392437"/>
    </source>
</evidence>
<reference evidence="8 9" key="1">
    <citation type="submission" date="2023-01" db="EMBL/GenBank/DDBJ databases">
        <title>Analysis of 21 Apiospora genomes using comparative genomics revels a genus with tremendous synthesis potential of carbohydrate active enzymes and secondary metabolites.</title>
        <authorList>
            <person name="Sorensen T."/>
        </authorList>
    </citation>
    <scope>NUCLEOTIDE SEQUENCE [LARGE SCALE GENOMIC DNA]</scope>
    <source>
        <strain evidence="8 9">CBS 117206</strain>
    </source>
</reference>
<evidence type="ECO:0000256" key="4">
    <source>
        <dbReference type="ARBA" id="ARBA00023004"/>
    </source>
</evidence>
<evidence type="ECO:0000313" key="8">
    <source>
        <dbReference type="EMBL" id="KAK8099954.1"/>
    </source>
</evidence>
<keyword evidence="3" id="KW-0560">Oxidoreductase</keyword>
<keyword evidence="9" id="KW-1185">Reference proteome</keyword>
<dbReference type="InterPro" id="IPR036396">
    <property type="entry name" value="Cyt_P450_sf"/>
</dbReference>
<feature type="binding site" description="axial binding residue" evidence="6">
    <location>
        <position position="485"/>
    </location>
    <ligand>
        <name>heme</name>
        <dbReference type="ChEBI" id="CHEBI:30413"/>
    </ligand>
    <ligandPart>
        <name>Fe</name>
        <dbReference type="ChEBI" id="CHEBI:18248"/>
    </ligandPart>
</feature>
<dbReference type="GO" id="GO:0016705">
    <property type="term" value="F:oxidoreductase activity, acting on paired donors, with incorporation or reduction of molecular oxygen"/>
    <property type="evidence" value="ECO:0007669"/>
    <property type="project" value="InterPro"/>
</dbReference>
<dbReference type="EMBL" id="JAQQWP010000009">
    <property type="protein sequence ID" value="KAK8099954.1"/>
    <property type="molecule type" value="Genomic_DNA"/>
</dbReference>
<organism evidence="8 9">
    <name type="scientific">Apiospora kogelbergensis</name>
    <dbReference type="NCBI Taxonomy" id="1337665"/>
    <lineage>
        <taxon>Eukaryota</taxon>
        <taxon>Fungi</taxon>
        <taxon>Dikarya</taxon>
        <taxon>Ascomycota</taxon>
        <taxon>Pezizomycotina</taxon>
        <taxon>Sordariomycetes</taxon>
        <taxon>Xylariomycetidae</taxon>
        <taxon>Amphisphaeriales</taxon>
        <taxon>Apiosporaceae</taxon>
        <taxon>Apiospora</taxon>
    </lineage>
</organism>
<keyword evidence="7" id="KW-1133">Transmembrane helix</keyword>
<evidence type="ECO:0000256" key="6">
    <source>
        <dbReference type="PIRSR" id="PIRSR602401-1"/>
    </source>
</evidence>
<dbReference type="GO" id="GO:0005506">
    <property type="term" value="F:iron ion binding"/>
    <property type="evidence" value="ECO:0007669"/>
    <property type="project" value="InterPro"/>
</dbReference>
<name>A0AAW0QCJ2_9PEZI</name>
<dbReference type="SUPFAM" id="SSF48264">
    <property type="entry name" value="Cytochrome P450"/>
    <property type="match status" value="1"/>
</dbReference>
<dbReference type="PRINTS" id="PR00385">
    <property type="entry name" value="P450"/>
</dbReference>
<evidence type="ECO:0000256" key="7">
    <source>
        <dbReference type="SAM" id="Phobius"/>
    </source>
</evidence>
<dbReference type="InterPro" id="IPR002401">
    <property type="entry name" value="Cyt_P450_E_grp-I"/>
</dbReference>
<dbReference type="CDD" id="cd11060">
    <property type="entry name" value="CYP57A1-like"/>
    <property type="match status" value="1"/>
</dbReference>
<dbReference type="PRINTS" id="PR00463">
    <property type="entry name" value="EP450I"/>
</dbReference>